<dbReference type="InterPro" id="IPR004720">
    <property type="entry name" value="PTS_IIB_sorbose-sp"/>
</dbReference>
<dbReference type="GO" id="GO:0005737">
    <property type="term" value="C:cytoplasm"/>
    <property type="evidence" value="ECO:0007669"/>
    <property type="project" value="UniProtKB-SubCell"/>
</dbReference>
<dbReference type="GO" id="GO:0016301">
    <property type="term" value="F:kinase activity"/>
    <property type="evidence" value="ECO:0007669"/>
    <property type="project" value="UniProtKB-KW"/>
</dbReference>
<dbReference type="PROSITE" id="PS51101">
    <property type="entry name" value="PTS_EIIB_TYPE_4"/>
    <property type="match status" value="1"/>
</dbReference>
<feature type="domain" description="PTS EIIB type-4" evidence="8">
    <location>
        <begin position="1"/>
        <end position="159"/>
    </location>
</feature>
<dbReference type="InterPro" id="IPR036667">
    <property type="entry name" value="PTS_IIB_sorbose-sp_sf"/>
</dbReference>
<dbReference type="RefSeq" id="WP_118911020.1">
    <property type="nucleotide sequence ID" value="NZ_QOCS01000016.1"/>
</dbReference>
<evidence type="ECO:0000256" key="5">
    <source>
        <dbReference type="ARBA" id="ARBA00022679"/>
    </source>
</evidence>
<comment type="subcellular location">
    <subcellularLocation>
        <location evidence="1">Cytoplasm</location>
    </subcellularLocation>
</comment>
<organism evidence="9 10">
    <name type="scientific">Bombilactobacillus bombi</name>
    <dbReference type="NCBI Taxonomy" id="1303590"/>
    <lineage>
        <taxon>Bacteria</taxon>
        <taxon>Bacillati</taxon>
        <taxon>Bacillota</taxon>
        <taxon>Bacilli</taxon>
        <taxon>Lactobacillales</taxon>
        <taxon>Lactobacillaceae</taxon>
        <taxon>Bombilactobacillus</taxon>
    </lineage>
</organism>
<evidence type="ECO:0000256" key="3">
    <source>
        <dbReference type="ARBA" id="ARBA00022490"/>
    </source>
</evidence>
<dbReference type="Proteomes" id="UP000284822">
    <property type="component" value="Unassembled WGS sequence"/>
</dbReference>
<accession>A0A3R6W5Z0</accession>
<protein>
    <submittedName>
        <fullName evidence="9">PTS mannose/fructose/sorbose transporter subunit IIB</fullName>
    </submittedName>
</protein>
<dbReference type="GO" id="GO:0008982">
    <property type="term" value="F:protein-N(PI)-phosphohistidine-sugar phosphotransferase activity"/>
    <property type="evidence" value="ECO:0007669"/>
    <property type="project" value="InterPro"/>
</dbReference>
<keyword evidence="2" id="KW-0813">Transport</keyword>
<evidence type="ECO:0000259" key="8">
    <source>
        <dbReference type="PROSITE" id="PS51101"/>
    </source>
</evidence>
<evidence type="ECO:0000256" key="4">
    <source>
        <dbReference type="ARBA" id="ARBA00022597"/>
    </source>
</evidence>
<dbReference type="Pfam" id="PF03830">
    <property type="entry name" value="PTSIIB_sorb"/>
    <property type="match status" value="1"/>
</dbReference>
<gene>
    <name evidence="9" type="ORF">DS832_07480</name>
</gene>
<dbReference type="Gene3D" id="3.40.35.10">
    <property type="entry name" value="Phosphotransferase system, sorbose subfamily IIB component"/>
    <property type="match status" value="1"/>
</dbReference>
<keyword evidence="5" id="KW-0808">Transferase</keyword>
<evidence type="ECO:0000256" key="7">
    <source>
        <dbReference type="ARBA" id="ARBA00022777"/>
    </source>
</evidence>
<evidence type="ECO:0000256" key="2">
    <source>
        <dbReference type="ARBA" id="ARBA00022448"/>
    </source>
</evidence>
<keyword evidence="6" id="KW-0598">Phosphotransferase system</keyword>
<proteinExistence type="predicted"/>
<keyword evidence="7" id="KW-0418">Kinase</keyword>
<keyword evidence="3" id="KW-0963">Cytoplasm</keyword>
<evidence type="ECO:0000256" key="6">
    <source>
        <dbReference type="ARBA" id="ARBA00022683"/>
    </source>
</evidence>
<dbReference type="SUPFAM" id="SSF52728">
    <property type="entry name" value="PTS IIb component"/>
    <property type="match status" value="1"/>
</dbReference>
<evidence type="ECO:0000313" key="9">
    <source>
        <dbReference type="EMBL" id="RHW45649.1"/>
    </source>
</evidence>
<comment type="caution">
    <text evidence="9">The sequence shown here is derived from an EMBL/GenBank/DDBJ whole genome shotgun (WGS) entry which is preliminary data.</text>
</comment>
<keyword evidence="4" id="KW-0762">Sugar transport</keyword>
<name>A0A3R6W5Z0_9LACO</name>
<dbReference type="GO" id="GO:0009401">
    <property type="term" value="P:phosphoenolpyruvate-dependent sugar phosphotransferase system"/>
    <property type="evidence" value="ECO:0007669"/>
    <property type="project" value="UniProtKB-KW"/>
</dbReference>
<sequence length="159" mass="17747">MTVVMTRIDNRLLHVIIVTQWAPMSKANRVMVIDDKVANDDIAKSSMRLARPAGMAISIITEDKALNNFKSGKYDHENVFIIAKEPSTFVKLKEHNVEFNKLIVGGTVVKEGDKVIQLSQRAYATPENIVDYHKLINSGVKVVTQFVPADKPQDISSLI</sequence>
<reference evidence="9 10" key="1">
    <citation type="submission" date="2018-07" db="EMBL/GenBank/DDBJ databases">
        <title>Genome sequences of six Lactobacillus spp. isolated from bumble bee guts.</title>
        <authorList>
            <person name="Motta E.V.S."/>
            <person name="Moran N.A."/>
        </authorList>
    </citation>
    <scope>NUCLEOTIDE SEQUENCE [LARGE SCALE GENOMIC DNA]</scope>
    <source>
        <strain evidence="9 10">LV-8.1</strain>
    </source>
</reference>
<evidence type="ECO:0000313" key="10">
    <source>
        <dbReference type="Proteomes" id="UP000284822"/>
    </source>
</evidence>
<evidence type="ECO:0000256" key="1">
    <source>
        <dbReference type="ARBA" id="ARBA00004496"/>
    </source>
</evidence>
<dbReference type="AlphaFoldDB" id="A0A3R6W5Z0"/>
<dbReference type="EMBL" id="QOCS01000016">
    <property type="protein sequence ID" value="RHW45649.1"/>
    <property type="molecule type" value="Genomic_DNA"/>
</dbReference>